<dbReference type="InterPro" id="IPR018644">
    <property type="entry name" value="DUF2071"/>
</dbReference>
<dbReference type="Pfam" id="PF09844">
    <property type="entry name" value="DUF2071"/>
    <property type="match status" value="1"/>
</dbReference>
<accession>A0ABP3J1Y0</accession>
<dbReference type="PANTHER" id="PTHR39186:SF1">
    <property type="entry name" value="DUF2071 DOMAIN-CONTAINING PROTEIN"/>
    <property type="match status" value="1"/>
</dbReference>
<evidence type="ECO:0008006" key="3">
    <source>
        <dbReference type="Google" id="ProtNLM"/>
    </source>
</evidence>
<name>A0ABP3J1Y0_9BACI</name>
<organism evidence="1 2">
    <name type="scientific">Lentibacillus halophilus</name>
    <dbReference type="NCBI Taxonomy" id="295065"/>
    <lineage>
        <taxon>Bacteria</taxon>
        <taxon>Bacillati</taxon>
        <taxon>Bacillota</taxon>
        <taxon>Bacilli</taxon>
        <taxon>Bacillales</taxon>
        <taxon>Bacillaceae</taxon>
        <taxon>Lentibacillus</taxon>
    </lineage>
</organism>
<evidence type="ECO:0000313" key="1">
    <source>
        <dbReference type="EMBL" id="GAA0435804.1"/>
    </source>
</evidence>
<dbReference type="SUPFAM" id="SSF160104">
    <property type="entry name" value="Acetoacetate decarboxylase-like"/>
    <property type="match status" value="1"/>
</dbReference>
<comment type="caution">
    <text evidence="1">The sequence shown here is derived from an EMBL/GenBank/DDBJ whole genome shotgun (WGS) entry which is preliminary data.</text>
</comment>
<protein>
    <recommendedName>
        <fullName evidence="3">DUF2071 domain-containing protein</fullName>
    </recommendedName>
</protein>
<dbReference type="PANTHER" id="PTHR39186">
    <property type="entry name" value="DUF2071 FAMILY PROTEIN"/>
    <property type="match status" value="1"/>
</dbReference>
<reference evidence="2" key="1">
    <citation type="journal article" date="2019" name="Int. J. Syst. Evol. Microbiol.">
        <title>The Global Catalogue of Microorganisms (GCM) 10K type strain sequencing project: providing services to taxonomists for standard genome sequencing and annotation.</title>
        <authorList>
            <consortium name="The Broad Institute Genomics Platform"/>
            <consortium name="The Broad Institute Genome Sequencing Center for Infectious Disease"/>
            <person name="Wu L."/>
            <person name="Ma J."/>
        </authorList>
    </citation>
    <scope>NUCLEOTIDE SEQUENCE [LARGE SCALE GENOMIC DNA]</scope>
    <source>
        <strain evidence="2">JCM 12149</strain>
    </source>
</reference>
<keyword evidence="2" id="KW-1185">Reference proteome</keyword>
<gene>
    <name evidence="1" type="ORF">GCM10008983_10570</name>
</gene>
<evidence type="ECO:0000313" key="2">
    <source>
        <dbReference type="Proteomes" id="UP001501459"/>
    </source>
</evidence>
<dbReference type="EMBL" id="BAAADM010000029">
    <property type="protein sequence ID" value="GAA0435804.1"/>
    <property type="molecule type" value="Genomic_DNA"/>
</dbReference>
<proteinExistence type="predicted"/>
<dbReference type="InterPro" id="IPR023375">
    <property type="entry name" value="ADC_dom_sf"/>
</dbReference>
<dbReference type="Proteomes" id="UP001501459">
    <property type="component" value="Unassembled WGS sequence"/>
</dbReference>
<sequence>MFSLGPFWQVNVRTYIRFYEEPAVYFLNVYTNSRLSVLGARCLLSLPYQQASFDTSTSGRRTSFRMESTVGEPSRRFSADVYPLSGWFSPENHSLENWLTERYHVYMVKGTYIVKATISHMPWRLSEARYNIKQNNVLEVTPEISDPLAHVASPQTTYVYPPSIRGRYV</sequence>